<gene>
    <name evidence="1" type="ORF">UFOPK2342_01085</name>
    <name evidence="2" type="ORF">UFOPK2423_00023</name>
    <name evidence="3" type="ORF">UFOPK3266_00809</name>
</gene>
<organism evidence="1">
    <name type="scientific">freshwater metagenome</name>
    <dbReference type="NCBI Taxonomy" id="449393"/>
    <lineage>
        <taxon>unclassified sequences</taxon>
        <taxon>metagenomes</taxon>
        <taxon>ecological metagenomes</taxon>
    </lineage>
</organism>
<accession>A0A6J6N5L5</accession>
<reference evidence="1" key="1">
    <citation type="submission" date="2020-05" db="EMBL/GenBank/DDBJ databases">
        <authorList>
            <person name="Chiriac C."/>
            <person name="Salcher M."/>
            <person name="Ghai R."/>
            <person name="Kavagutti S V."/>
        </authorList>
    </citation>
    <scope>NUCLEOTIDE SEQUENCE</scope>
</reference>
<dbReference type="EMBL" id="CAEZXB010000021">
    <property type="protein sequence ID" value="CAB4680214.1"/>
    <property type="molecule type" value="Genomic_DNA"/>
</dbReference>
<dbReference type="EMBL" id="CAEZXN010000001">
    <property type="protein sequence ID" value="CAB4682289.1"/>
    <property type="molecule type" value="Genomic_DNA"/>
</dbReference>
<dbReference type="PANTHER" id="PTHR41700:SF1">
    <property type="entry name" value="N-ACETYLTRANSFERASE DOMAIN-CONTAINING PROTEIN"/>
    <property type="match status" value="1"/>
</dbReference>
<evidence type="ECO:0000313" key="3">
    <source>
        <dbReference type="EMBL" id="CAB4843090.1"/>
    </source>
</evidence>
<dbReference type="PANTHER" id="PTHR41700">
    <property type="entry name" value="GCN5-RELATED N-ACETYLTRANSFERASE"/>
    <property type="match status" value="1"/>
</dbReference>
<sequence>MSEVRIEILAELPRQRLARELFDVVWPGDEGTQITPNLLQAMVHNGAYLSGAFIDEKCVGAAFAFPSKGSDDHLHLHSHMAGVLDTYRDRNIGYALKVHQREWAIAHGYDLITWTFDPLVSRNANLNITKLGVEVPFYHRDFYGQMPDAVNAGDASDRVMAYWHLNSTRAKNALAGEECAISNAPFLLAEINGEPVEQEVPRDAKEVRVALPTNITDLRSQNMELARNWRQHVRGALEPRMASGWKITGFTQDRCYVLEEKNAHS</sequence>
<proteinExistence type="predicted"/>
<evidence type="ECO:0000313" key="2">
    <source>
        <dbReference type="EMBL" id="CAB4682289.1"/>
    </source>
</evidence>
<dbReference type="InterPro" id="IPR016181">
    <property type="entry name" value="Acyl_CoA_acyltransferase"/>
</dbReference>
<protein>
    <submittedName>
        <fullName evidence="1">Unannotated protein</fullName>
    </submittedName>
</protein>
<evidence type="ECO:0000313" key="1">
    <source>
        <dbReference type="EMBL" id="CAB4680214.1"/>
    </source>
</evidence>
<dbReference type="InterPro" id="IPR038764">
    <property type="entry name" value="GNAT_N_AcTrfase_prd"/>
</dbReference>
<name>A0A6J6N5L5_9ZZZZ</name>
<dbReference type="EMBL" id="CAFBAA010000017">
    <property type="protein sequence ID" value="CAB4843090.1"/>
    <property type="molecule type" value="Genomic_DNA"/>
</dbReference>
<dbReference type="Gene3D" id="3.40.630.30">
    <property type="match status" value="1"/>
</dbReference>
<dbReference type="AlphaFoldDB" id="A0A6J6N5L5"/>
<dbReference type="SUPFAM" id="SSF55729">
    <property type="entry name" value="Acyl-CoA N-acyltransferases (Nat)"/>
    <property type="match status" value="1"/>
</dbReference>